<proteinExistence type="predicted"/>
<comment type="caution">
    <text evidence="1">The sequence shown here is derived from an EMBL/GenBank/DDBJ whole genome shotgun (WGS) entry which is preliminary data.</text>
</comment>
<evidence type="ECO:0000313" key="1">
    <source>
        <dbReference type="EMBL" id="KIY23400.1"/>
    </source>
</evidence>
<name>A0A0D6ZDP8_9BACI</name>
<dbReference type="Proteomes" id="UP000032512">
    <property type="component" value="Unassembled WGS sequence"/>
</dbReference>
<organism evidence="1 2">
    <name type="scientific">Mesobacillus subterraneus</name>
    <dbReference type="NCBI Taxonomy" id="285983"/>
    <lineage>
        <taxon>Bacteria</taxon>
        <taxon>Bacillati</taxon>
        <taxon>Bacillota</taxon>
        <taxon>Bacilli</taxon>
        <taxon>Bacillales</taxon>
        <taxon>Bacillaceae</taxon>
        <taxon>Mesobacillus</taxon>
    </lineage>
</organism>
<accession>A0A0D6ZDP8</accession>
<reference evidence="1 2" key="1">
    <citation type="submission" date="2015-01" db="EMBL/GenBank/DDBJ databases">
        <title>Draft genome sequences of the supercritical CO2 tolerant bacteria Bacillus subterraneus MITOT1 and Bacillus cereus MIT0214.</title>
        <authorList>
            <person name="Peet K.C."/>
            <person name="Thompson J.R."/>
        </authorList>
    </citation>
    <scope>NUCLEOTIDE SEQUENCE [LARGE SCALE GENOMIC DNA]</scope>
    <source>
        <strain evidence="1 2">MITOT1</strain>
    </source>
</reference>
<dbReference type="RefSeq" id="WP_044391243.1">
    <property type="nucleotide sequence ID" value="NZ_JXIQ01000019.1"/>
</dbReference>
<sequence>MKFAMQKAILLAVNMKDFTEFVQKLATNKSGLILDQNKLYQVKLWMEEHKFRSLAEEILRINRFEWDEKYTLLLVNRFWKGFMIIHDYVEYHYSDLFILTARLHTLRNLSEEFILKI</sequence>
<keyword evidence="2" id="KW-1185">Reference proteome</keyword>
<dbReference type="AlphaFoldDB" id="A0A0D6ZDP8"/>
<gene>
    <name evidence="1" type="ORF">UB32_03540</name>
</gene>
<dbReference type="PATRIC" id="fig|285983.3.peg.2649"/>
<evidence type="ECO:0000313" key="2">
    <source>
        <dbReference type="Proteomes" id="UP000032512"/>
    </source>
</evidence>
<dbReference type="OrthoDB" id="2921074at2"/>
<dbReference type="EMBL" id="JXIQ01000019">
    <property type="protein sequence ID" value="KIY23400.1"/>
    <property type="molecule type" value="Genomic_DNA"/>
</dbReference>
<protein>
    <submittedName>
        <fullName evidence="1">Uncharacterized protein</fullName>
    </submittedName>
</protein>